<accession>A0A327ZIJ9</accession>
<feature type="domain" description="DUF1707" evidence="2">
    <location>
        <begin position="10"/>
        <end position="62"/>
    </location>
</feature>
<dbReference type="PANTHER" id="PTHR40763">
    <property type="entry name" value="MEMBRANE PROTEIN-RELATED"/>
    <property type="match status" value="1"/>
</dbReference>
<keyword evidence="1" id="KW-0472">Membrane</keyword>
<name>A0A327ZIJ9_9ACTN</name>
<organism evidence="3 4">
    <name type="scientific">Actinoplanes lutulentus</name>
    <dbReference type="NCBI Taxonomy" id="1287878"/>
    <lineage>
        <taxon>Bacteria</taxon>
        <taxon>Bacillati</taxon>
        <taxon>Actinomycetota</taxon>
        <taxon>Actinomycetes</taxon>
        <taxon>Micromonosporales</taxon>
        <taxon>Micromonosporaceae</taxon>
        <taxon>Actinoplanes</taxon>
    </lineage>
</organism>
<dbReference type="Proteomes" id="UP000249341">
    <property type="component" value="Unassembled WGS sequence"/>
</dbReference>
<dbReference type="AlphaFoldDB" id="A0A327ZIJ9"/>
<dbReference type="PANTHER" id="PTHR40763:SF4">
    <property type="entry name" value="DUF1707 DOMAIN-CONTAINING PROTEIN"/>
    <property type="match status" value="1"/>
</dbReference>
<sequence>MLGLMGREGMRASDADRQQVADQLKAALDEGRLDLNEYDDRIQKAYGARTYGDLDGLLDDLPGTVPLRKSRIEPAHKAPVAPTGAPERKHGVRPMLGIFVICTIIWGITSLTSGDAHYFWPMWVLIPVAFAVLARLGDRDKHRH</sequence>
<reference evidence="3 4" key="1">
    <citation type="submission" date="2018-06" db="EMBL/GenBank/DDBJ databases">
        <title>Genomic Encyclopedia of Type Strains, Phase III (KMG-III): the genomes of soil and plant-associated and newly described type strains.</title>
        <authorList>
            <person name="Whitman W."/>
        </authorList>
    </citation>
    <scope>NUCLEOTIDE SEQUENCE [LARGE SCALE GENOMIC DNA]</scope>
    <source>
        <strain evidence="3 4">CGMCC 4.7090</strain>
    </source>
</reference>
<evidence type="ECO:0000256" key="1">
    <source>
        <dbReference type="SAM" id="Phobius"/>
    </source>
</evidence>
<evidence type="ECO:0000259" key="2">
    <source>
        <dbReference type="Pfam" id="PF08044"/>
    </source>
</evidence>
<dbReference type="EMBL" id="QLMJ01000003">
    <property type="protein sequence ID" value="RAK40468.1"/>
    <property type="molecule type" value="Genomic_DNA"/>
</dbReference>
<comment type="caution">
    <text evidence="3">The sequence shown here is derived from an EMBL/GenBank/DDBJ whole genome shotgun (WGS) entry which is preliminary data.</text>
</comment>
<feature type="transmembrane region" description="Helical" evidence="1">
    <location>
        <begin position="118"/>
        <end position="136"/>
    </location>
</feature>
<proteinExistence type="predicted"/>
<feature type="transmembrane region" description="Helical" evidence="1">
    <location>
        <begin position="95"/>
        <end position="112"/>
    </location>
</feature>
<protein>
    <submittedName>
        <fullName evidence="3">Uncharacterized protein DUF1707</fullName>
    </submittedName>
</protein>
<evidence type="ECO:0000313" key="4">
    <source>
        <dbReference type="Proteomes" id="UP000249341"/>
    </source>
</evidence>
<gene>
    <name evidence="3" type="ORF">B0I29_103502</name>
</gene>
<keyword evidence="1" id="KW-0812">Transmembrane</keyword>
<dbReference type="Pfam" id="PF08044">
    <property type="entry name" value="DUF1707"/>
    <property type="match status" value="1"/>
</dbReference>
<evidence type="ECO:0000313" key="3">
    <source>
        <dbReference type="EMBL" id="RAK40468.1"/>
    </source>
</evidence>
<dbReference type="InterPro" id="IPR012551">
    <property type="entry name" value="DUF1707_SHOCT-like"/>
</dbReference>
<keyword evidence="4" id="KW-1185">Reference proteome</keyword>
<keyword evidence="1" id="KW-1133">Transmembrane helix</keyword>